<dbReference type="GO" id="GO:0005886">
    <property type="term" value="C:plasma membrane"/>
    <property type="evidence" value="ECO:0007669"/>
    <property type="project" value="UniProtKB-SubCell"/>
</dbReference>
<feature type="binding site" evidence="10">
    <location>
        <position position="99"/>
    </location>
    <ligand>
        <name>Na(+)</name>
        <dbReference type="ChEBI" id="CHEBI:29101"/>
        <note>structural</note>
    </ligand>
</feature>
<evidence type="ECO:0000313" key="12">
    <source>
        <dbReference type="Proteomes" id="UP000617426"/>
    </source>
</evidence>
<keyword evidence="10" id="KW-0915">Sodium</keyword>
<feature type="binding site" evidence="10">
    <location>
        <position position="96"/>
    </location>
    <ligand>
        <name>Na(+)</name>
        <dbReference type="ChEBI" id="CHEBI:29101"/>
        <note>structural</note>
    </ligand>
</feature>
<evidence type="ECO:0000256" key="5">
    <source>
        <dbReference type="ARBA" id="ARBA00023136"/>
    </source>
</evidence>
<accession>A0A923IWX6</accession>
<feature type="transmembrane region" description="Helical" evidence="10">
    <location>
        <begin position="88"/>
        <end position="112"/>
    </location>
</feature>
<keyword evidence="6 10" id="KW-0407">Ion channel</keyword>
<comment type="catalytic activity">
    <reaction evidence="8">
        <text>fluoride(in) = fluoride(out)</text>
        <dbReference type="Rhea" id="RHEA:76159"/>
        <dbReference type="ChEBI" id="CHEBI:17051"/>
    </reaction>
    <physiologicalReaction direction="left-to-right" evidence="8">
        <dbReference type="Rhea" id="RHEA:76160"/>
    </physiologicalReaction>
</comment>
<dbReference type="AlphaFoldDB" id="A0A923IWX6"/>
<keyword evidence="10" id="KW-0813">Transport</keyword>
<keyword evidence="10" id="KW-0406">Ion transport</keyword>
<evidence type="ECO:0000256" key="7">
    <source>
        <dbReference type="ARBA" id="ARBA00035120"/>
    </source>
</evidence>
<dbReference type="Proteomes" id="UP000617426">
    <property type="component" value="Unassembled WGS sequence"/>
</dbReference>
<feature type="transmembrane region" description="Helical" evidence="10">
    <location>
        <begin position="118"/>
        <end position="146"/>
    </location>
</feature>
<keyword evidence="5 10" id="KW-0472">Membrane</keyword>
<evidence type="ECO:0000256" key="1">
    <source>
        <dbReference type="ARBA" id="ARBA00004651"/>
    </source>
</evidence>
<evidence type="ECO:0000256" key="8">
    <source>
        <dbReference type="ARBA" id="ARBA00035585"/>
    </source>
</evidence>
<evidence type="ECO:0000256" key="10">
    <source>
        <dbReference type="HAMAP-Rule" id="MF_00454"/>
    </source>
</evidence>
<organism evidence="11 12">
    <name type="scientific">Schaalia hyovaginalis</name>
    <dbReference type="NCBI Taxonomy" id="29316"/>
    <lineage>
        <taxon>Bacteria</taxon>
        <taxon>Bacillati</taxon>
        <taxon>Actinomycetota</taxon>
        <taxon>Actinomycetes</taxon>
        <taxon>Actinomycetales</taxon>
        <taxon>Actinomycetaceae</taxon>
        <taxon>Schaalia</taxon>
    </lineage>
</organism>
<dbReference type="GO" id="GO:0046872">
    <property type="term" value="F:metal ion binding"/>
    <property type="evidence" value="ECO:0007669"/>
    <property type="project" value="UniProtKB-KW"/>
</dbReference>
<name>A0A923IWX6_9ACTO</name>
<reference evidence="11" key="1">
    <citation type="submission" date="2020-08" db="EMBL/GenBank/DDBJ databases">
        <title>Sequencing the genomes of 1000 actinobacteria strains.</title>
        <authorList>
            <person name="Klenk H.-P."/>
        </authorList>
    </citation>
    <scope>NUCLEOTIDE SEQUENCE</scope>
    <source>
        <strain evidence="11">DSM 10695</strain>
    </source>
</reference>
<dbReference type="RefSeq" id="WP_184451473.1">
    <property type="nucleotide sequence ID" value="NZ_JACHMK010000001.1"/>
</dbReference>
<keyword evidence="10" id="KW-0479">Metal-binding</keyword>
<dbReference type="HAMAP" id="MF_00454">
    <property type="entry name" value="FluC"/>
    <property type="match status" value="1"/>
</dbReference>
<evidence type="ECO:0000313" key="11">
    <source>
        <dbReference type="EMBL" id="MBB6333803.1"/>
    </source>
</evidence>
<comment type="activity regulation">
    <text evidence="10">Na(+) is not transported, but it plays an essential structural role and its presence is essential for fluoride channel function.</text>
</comment>
<dbReference type="EMBL" id="JACHMK010000001">
    <property type="protein sequence ID" value="MBB6333803.1"/>
    <property type="molecule type" value="Genomic_DNA"/>
</dbReference>
<comment type="subcellular location">
    <subcellularLocation>
        <location evidence="1 10">Cell membrane</location>
        <topology evidence="1 10">Multi-pass membrane protein</topology>
    </subcellularLocation>
</comment>
<proteinExistence type="inferred from homology"/>
<dbReference type="InterPro" id="IPR003691">
    <property type="entry name" value="FluC"/>
</dbReference>
<keyword evidence="4 10" id="KW-1133">Transmembrane helix</keyword>
<evidence type="ECO:0000256" key="3">
    <source>
        <dbReference type="ARBA" id="ARBA00022692"/>
    </source>
</evidence>
<dbReference type="GO" id="GO:0140114">
    <property type="term" value="P:cellular detoxification of fluoride"/>
    <property type="evidence" value="ECO:0007669"/>
    <property type="project" value="UniProtKB-UniRule"/>
</dbReference>
<comment type="similarity">
    <text evidence="7 10">Belongs to the fluoride channel Fluc/FEX (TC 1.A.43) family.</text>
</comment>
<evidence type="ECO:0000256" key="9">
    <source>
        <dbReference type="ARBA" id="ARBA00049940"/>
    </source>
</evidence>
<comment type="function">
    <text evidence="9 10">Fluoride-specific ion channel. Important for reducing fluoride concentration in the cell, thus reducing its toxicity.</text>
</comment>
<sequence>MNPLTVFAIALGGALGAVSRWRLDILVRRAVTALAARHRLHGHRDSDDPVRRPAALPLLGIGIVNILGSLLLGAAIRALDPGAELARALIVTGFLGGFTTFSTAVMDCWNLWRAGRRGPALALLLGVWALSLAALSLGAALAGALVRP</sequence>
<evidence type="ECO:0000256" key="6">
    <source>
        <dbReference type="ARBA" id="ARBA00023303"/>
    </source>
</evidence>
<gene>
    <name evidence="10" type="primary">fluC</name>
    <name evidence="10" type="synonym">crcB</name>
    <name evidence="11" type="ORF">HD592_000368</name>
</gene>
<dbReference type="Pfam" id="PF02537">
    <property type="entry name" value="CRCB"/>
    <property type="match status" value="1"/>
</dbReference>
<comment type="caution">
    <text evidence="11">The sequence shown here is derived from an EMBL/GenBank/DDBJ whole genome shotgun (WGS) entry which is preliminary data.</text>
</comment>
<evidence type="ECO:0000256" key="4">
    <source>
        <dbReference type="ARBA" id="ARBA00022989"/>
    </source>
</evidence>
<feature type="transmembrane region" description="Helical" evidence="10">
    <location>
        <begin position="54"/>
        <end position="76"/>
    </location>
</feature>
<dbReference type="GO" id="GO:0062054">
    <property type="term" value="F:fluoride channel activity"/>
    <property type="evidence" value="ECO:0007669"/>
    <property type="project" value="UniProtKB-UniRule"/>
</dbReference>
<keyword evidence="3 10" id="KW-0812">Transmembrane</keyword>
<keyword evidence="12" id="KW-1185">Reference proteome</keyword>
<evidence type="ECO:0000256" key="2">
    <source>
        <dbReference type="ARBA" id="ARBA00022475"/>
    </source>
</evidence>
<protein>
    <recommendedName>
        <fullName evidence="10">Fluoride-specific ion channel FluC</fullName>
    </recommendedName>
</protein>
<keyword evidence="2 10" id="KW-1003">Cell membrane</keyword>